<reference evidence="3 4" key="1">
    <citation type="journal article" date="2015" name="Genome Biol.">
        <title>Comparative genomics of Steinernema reveals deeply conserved gene regulatory networks.</title>
        <authorList>
            <person name="Dillman A.R."/>
            <person name="Macchietto M."/>
            <person name="Porter C.F."/>
            <person name="Rogers A."/>
            <person name="Williams B."/>
            <person name="Antoshechkin I."/>
            <person name="Lee M.M."/>
            <person name="Goodwin Z."/>
            <person name="Lu X."/>
            <person name="Lewis E.E."/>
            <person name="Goodrich-Blair H."/>
            <person name="Stock S.P."/>
            <person name="Adams B.J."/>
            <person name="Sternberg P.W."/>
            <person name="Mortazavi A."/>
        </authorList>
    </citation>
    <scope>NUCLEOTIDE SEQUENCE [LARGE SCALE GENOMIC DNA]</scope>
    <source>
        <strain evidence="3 4">ALL</strain>
    </source>
</reference>
<name>A0A4U5N6C6_STECR</name>
<keyword evidence="1" id="KW-0175">Coiled coil</keyword>
<evidence type="ECO:0000313" key="4">
    <source>
        <dbReference type="Proteomes" id="UP000298663"/>
    </source>
</evidence>
<comment type="caution">
    <text evidence="3">The sequence shown here is derived from an EMBL/GenBank/DDBJ whole genome shotgun (WGS) entry which is preliminary data.</text>
</comment>
<organism evidence="3 4">
    <name type="scientific">Steinernema carpocapsae</name>
    <name type="common">Entomopathogenic nematode</name>
    <dbReference type="NCBI Taxonomy" id="34508"/>
    <lineage>
        <taxon>Eukaryota</taxon>
        <taxon>Metazoa</taxon>
        <taxon>Ecdysozoa</taxon>
        <taxon>Nematoda</taxon>
        <taxon>Chromadorea</taxon>
        <taxon>Rhabditida</taxon>
        <taxon>Tylenchina</taxon>
        <taxon>Panagrolaimomorpha</taxon>
        <taxon>Strongyloidoidea</taxon>
        <taxon>Steinernematidae</taxon>
        <taxon>Steinernema</taxon>
    </lineage>
</organism>
<feature type="chain" id="PRO_5020997280" description="Nematode cuticle collagen N-terminal domain-containing protein" evidence="2">
    <location>
        <begin position="22"/>
        <end position="121"/>
    </location>
</feature>
<protein>
    <recommendedName>
        <fullName evidence="5">Nematode cuticle collagen N-terminal domain-containing protein</fullName>
    </recommendedName>
</protein>
<dbReference type="Proteomes" id="UP000298663">
    <property type="component" value="Unassembled WGS sequence"/>
</dbReference>
<sequence>MRSLHFASLVLASFFLSAAFAQYDDDGSEFVALKKQIHRISGRFDRFFDQLDELTRRIQALQVKRNREEELRIEGASELTETCNPGCPGEVGPRGIPGLQGAPGLTGTRGLPGRPGTCNCY</sequence>
<evidence type="ECO:0008006" key="5">
    <source>
        <dbReference type="Google" id="ProtNLM"/>
    </source>
</evidence>
<evidence type="ECO:0000256" key="1">
    <source>
        <dbReference type="SAM" id="Coils"/>
    </source>
</evidence>
<keyword evidence="2" id="KW-0732">Signal</keyword>
<dbReference type="AlphaFoldDB" id="A0A4U5N6C6"/>
<feature type="coiled-coil region" evidence="1">
    <location>
        <begin position="44"/>
        <end position="71"/>
    </location>
</feature>
<reference evidence="3 4" key="2">
    <citation type="journal article" date="2019" name="G3 (Bethesda)">
        <title>Hybrid Assembly of the Genome of the Entomopathogenic Nematode Steinernema carpocapsae Identifies the X-Chromosome.</title>
        <authorList>
            <person name="Serra L."/>
            <person name="Macchietto M."/>
            <person name="Macias-Munoz A."/>
            <person name="McGill C.J."/>
            <person name="Rodriguez I.M."/>
            <person name="Rodriguez B."/>
            <person name="Murad R."/>
            <person name="Mortazavi A."/>
        </authorList>
    </citation>
    <scope>NUCLEOTIDE SEQUENCE [LARGE SCALE GENOMIC DNA]</scope>
    <source>
        <strain evidence="3 4">ALL</strain>
    </source>
</reference>
<keyword evidence="4" id="KW-1185">Reference proteome</keyword>
<evidence type="ECO:0000256" key="2">
    <source>
        <dbReference type="SAM" id="SignalP"/>
    </source>
</evidence>
<feature type="signal peptide" evidence="2">
    <location>
        <begin position="1"/>
        <end position="21"/>
    </location>
</feature>
<accession>A0A4U5N6C6</accession>
<proteinExistence type="predicted"/>
<gene>
    <name evidence="3" type="ORF">L596_018658</name>
</gene>
<dbReference type="EMBL" id="AZBU02000005">
    <property type="protein sequence ID" value="TKR77741.1"/>
    <property type="molecule type" value="Genomic_DNA"/>
</dbReference>
<evidence type="ECO:0000313" key="3">
    <source>
        <dbReference type="EMBL" id="TKR77741.1"/>
    </source>
</evidence>